<dbReference type="EMBL" id="JASCZI010033313">
    <property type="protein sequence ID" value="MED6128861.1"/>
    <property type="molecule type" value="Genomic_DNA"/>
</dbReference>
<protein>
    <submittedName>
        <fullName evidence="1">Uncharacterized protein</fullName>
    </submittedName>
</protein>
<proteinExistence type="predicted"/>
<organism evidence="1 2">
    <name type="scientific">Stylosanthes scabra</name>
    <dbReference type="NCBI Taxonomy" id="79078"/>
    <lineage>
        <taxon>Eukaryota</taxon>
        <taxon>Viridiplantae</taxon>
        <taxon>Streptophyta</taxon>
        <taxon>Embryophyta</taxon>
        <taxon>Tracheophyta</taxon>
        <taxon>Spermatophyta</taxon>
        <taxon>Magnoliopsida</taxon>
        <taxon>eudicotyledons</taxon>
        <taxon>Gunneridae</taxon>
        <taxon>Pentapetalae</taxon>
        <taxon>rosids</taxon>
        <taxon>fabids</taxon>
        <taxon>Fabales</taxon>
        <taxon>Fabaceae</taxon>
        <taxon>Papilionoideae</taxon>
        <taxon>50 kb inversion clade</taxon>
        <taxon>dalbergioids sensu lato</taxon>
        <taxon>Dalbergieae</taxon>
        <taxon>Pterocarpus clade</taxon>
        <taxon>Stylosanthes</taxon>
    </lineage>
</organism>
<name>A0ABU6RXK1_9FABA</name>
<gene>
    <name evidence="1" type="ORF">PIB30_102171</name>
</gene>
<sequence length="125" mass="14125">YVSRLQGSGRPSGCRGEVESNRLLSRFRDLTSVQLRFTWVIRFNGLTNPWFTRSTDQLVLTSQRRSATGQPPVNAGQSRSTTVNLFLFLAPALHKKLNGYTRISRIRTTENSAGQSTTNYEENTK</sequence>
<accession>A0ABU6RXK1</accession>
<dbReference type="Proteomes" id="UP001341840">
    <property type="component" value="Unassembled WGS sequence"/>
</dbReference>
<evidence type="ECO:0000313" key="1">
    <source>
        <dbReference type="EMBL" id="MED6128861.1"/>
    </source>
</evidence>
<keyword evidence="2" id="KW-1185">Reference proteome</keyword>
<evidence type="ECO:0000313" key="2">
    <source>
        <dbReference type="Proteomes" id="UP001341840"/>
    </source>
</evidence>
<reference evidence="1 2" key="1">
    <citation type="journal article" date="2023" name="Plants (Basel)">
        <title>Bridging the Gap: Combining Genomics and Transcriptomics Approaches to Understand Stylosanthes scabra, an Orphan Legume from the Brazilian Caatinga.</title>
        <authorList>
            <person name="Ferreira-Neto J.R.C."/>
            <person name="da Silva M.D."/>
            <person name="Binneck E."/>
            <person name="de Melo N.F."/>
            <person name="da Silva R.H."/>
            <person name="de Melo A.L.T.M."/>
            <person name="Pandolfi V."/>
            <person name="Bustamante F.O."/>
            <person name="Brasileiro-Vidal A.C."/>
            <person name="Benko-Iseppon A.M."/>
        </authorList>
    </citation>
    <scope>NUCLEOTIDE SEQUENCE [LARGE SCALE GENOMIC DNA]</scope>
    <source>
        <tissue evidence="1">Leaves</tissue>
    </source>
</reference>
<comment type="caution">
    <text evidence="1">The sequence shown here is derived from an EMBL/GenBank/DDBJ whole genome shotgun (WGS) entry which is preliminary data.</text>
</comment>
<feature type="non-terminal residue" evidence="1">
    <location>
        <position position="1"/>
    </location>
</feature>